<dbReference type="KEGG" id="lbc:LACBIDRAFT_292676"/>
<keyword evidence="1" id="KW-0732">Signal</keyword>
<dbReference type="STRING" id="486041.B0CZG9"/>
<feature type="domain" description="AB hydrolase-1" evidence="2">
    <location>
        <begin position="87"/>
        <end position="321"/>
    </location>
</feature>
<dbReference type="PRINTS" id="PR00111">
    <property type="entry name" value="ABHYDROLASE"/>
</dbReference>
<protein>
    <submittedName>
        <fullName evidence="3">Predicted protein</fullName>
    </submittedName>
</protein>
<feature type="chain" id="PRO_5002746991" evidence="1">
    <location>
        <begin position="30"/>
        <end position="346"/>
    </location>
</feature>
<dbReference type="RefSeq" id="XP_001876885.1">
    <property type="nucleotide sequence ID" value="XM_001876850.1"/>
</dbReference>
<feature type="signal peptide" evidence="1">
    <location>
        <begin position="1"/>
        <end position="29"/>
    </location>
</feature>
<dbReference type="AlphaFoldDB" id="B0CZG9"/>
<dbReference type="InterPro" id="IPR000073">
    <property type="entry name" value="AB_hydrolase_1"/>
</dbReference>
<dbReference type="Proteomes" id="UP000001194">
    <property type="component" value="Unassembled WGS sequence"/>
</dbReference>
<organism evidence="4">
    <name type="scientific">Laccaria bicolor (strain S238N-H82 / ATCC MYA-4686)</name>
    <name type="common">Bicoloured deceiver</name>
    <name type="synonym">Laccaria laccata var. bicolor</name>
    <dbReference type="NCBI Taxonomy" id="486041"/>
    <lineage>
        <taxon>Eukaryota</taxon>
        <taxon>Fungi</taxon>
        <taxon>Dikarya</taxon>
        <taxon>Basidiomycota</taxon>
        <taxon>Agaricomycotina</taxon>
        <taxon>Agaricomycetes</taxon>
        <taxon>Agaricomycetidae</taxon>
        <taxon>Agaricales</taxon>
        <taxon>Agaricineae</taxon>
        <taxon>Hydnangiaceae</taxon>
        <taxon>Laccaria</taxon>
    </lineage>
</organism>
<dbReference type="InParanoid" id="B0CZG9"/>
<evidence type="ECO:0000256" key="1">
    <source>
        <dbReference type="SAM" id="SignalP"/>
    </source>
</evidence>
<evidence type="ECO:0000259" key="2">
    <source>
        <dbReference type="Pfam" id="PF00561"/>
    </source>
</evidence>
<accession>B0CZG9</accession>
<dbReference type="EMBL" id="DS547094">
    <property type="protein sequence ID" value="EDR12621.1"/>
    <property type="molecule type" value="Genomic_DNA"/>
</dbReference>
<reference evidence="3 4" key="1">
    <citation type="journal article" date="2008" name="Nature">
        <title>The genome of Laccaria bicolor provides insights into mycorrhizal symbiosis.</title>
        <authorList>
            <person name="Martin F."/>
            <person name="Aerts A."/>
            <person name="Ahren D."/>
            <person name="Brun A."/>
            <person name="Danchin E.G.J."/>
            <person name="Duchaussoy F."/>
            <person name="Gibon J."/>
            <person name="Kohler A."/>
            <person name="Lindquist E."/>
            <person name="Pereda V."/>
            <person name="Salamov A."/>
            <person name="Shapiro H.J."/>
            <person name="Wuyts J."/>
            <person name="Blaudez D."/>
            <person name="Buee M."/>
            <person name="Brokstein P."/>
            <person name="Canbaeck B."/>
            <person name="Cohen D."/>
            <person name="Courty P.E."/>
            <person name="Coutinho P.M."/>
            <person name="Delaruelle C."/>
            <person name="Detter J.C."/>
            <person name="Deveau A."/>
            <person name="DiFazio S."/>
            <person name="Duplessis S."/>
            <person name="Fraissinet-Tachet L."/>
            <person name="Lucic E."/>
            <person name="Frey-Klett P."/>
            <person name="Fourrey C."/>
            <person name="Feussner I."/>
            <person name="Gay G."/>
            <person name="Grimwood J."/>
            <person name="Hoegger P.J."/>
            <person name="Jain P."/>
            <person name="Kilaru S."/>
            <person name="Labbe J."/>
            <person name="Lin Y.C."/>
            <person name="Legue V."/>
            <person name="Le Tacon F."/>
            <person name="Marmeisse R."/>
            <person name="Melayah D."/>
            <person name="Montanini B."/>
            <person name="Muratet M."/>
            <person name="Nehls U."/>
            <person name="Niculita-Hirzel H."/>
            <person name="Oudot-Le Secq M.P."/>
            <person name="Peter M."/>
            <person name="Quesneville H."/>
            <person name="Rajashekar B."/>
            <person name="Reich M."/>
            <person name="Rouhier N."/>
            <person name="Schmutz J."/>
            <person name="Yin T."/>
            <person name="Chalot M."/>
            <person name="Henrissat B."/>
            <person name="Kuees U."/>
            <person name="Lucas S."/>
            <person name="Van de Peer Y."/>
            <person name="Podila G.K."/>
            <person name="Polle A."/>
            <person name="Pukkila P.J."/>
            <person name="Richardson P.M."/>
            <person name="Rouze P."/>
            <person name="Sanders I.R."/>
            <person name="Stajich J.E."/>
            <person name="Tunlid A."/>
            <person name="Tuskan G."/>
            <person name="Grigoriev I.V."/>
        </authorList>
    </citation>
    <scope>NUCLEOTIDE SEQUENCE [LARGE SCALE GENOMIC DNA]</scope>
    <source>
        <strain evidence="4">S238N-H82 / ATCC MYA-4686</strain>
    </source>
</reference>
<name>B0CZG9_LACBS</name>
<dbReference type="PANTHER" id="PTHR43433">
    <property type="entry name" value="HYDROLASE, ALPHA/BETA FOLD FAMILY PROTEIN"/>
    <property type="match status" value="1"/>
</dbReference>
<dbReference type="InterPro" id="IPR029058">
    <property type="entry name" value="AB_hydrolase_fold"/>
</dbReference>
<dbReference type="GeneID" id="6072031"/>
<dbReference type="SUPFAM" id="SSF53474">
    <property type="entry name" value="alpha/beta-Hydrolases"/>
    <property type="match status" value="1"/>
</dbReference>
<dbReference type="Pfam" id="PF00561">
    <property type="entry name" value="Abhydrolase_1"/>
    <property type="match status" value="1"/>
</dbReference>
<proteinExistence type="predicted"/>
<dbReference type="HOGENOM" id="CLU_020336_11_0_1"/>
<dbReference type="Gene3D" id="3.40.50.1820">
    <property type="entry name" value="alpha/beta hydrolase"/>
    <property type="match status" value="1"/>
</dbReference>
<gene>
    <name evidence="3" type="ORF">LACBIDRAFT_292676</name>
</gene>
<evidence type="ECO:0000313" key="4">
    <source>
        <dbReference type="Proteomes" id="UP000001194"/>
    </source>
</evidence>
<sequence>MVSSSPYQCLTLSLLILPPLLLTTYFLAAFPNPPEPTFLHTSLASLPATSKSWSIYPENYYPGGGYATFPYGRVRYWVMGPETGEKVVLIHGLSIPAIIWKEIAPKLASRGYRVLLYDLYGRGYSDAPQMTYDPNLYTIQLALLMQHLRWDKAAIVGVSMGGGIAAAFTAQFPHLVNGKVVLIASAGLMETSDISRTAKFMSSPLIQTLASSTPVRKYLQRLTNSTRGAESNPLTEIVRLQSAHLPGYNAALSSSLRDGPIRGQAAAFSSDGFKGRRVLLIHGTEDVTVHPKYAPLILSMLPSDTRARSKLISVDGAGHDLTVSHSTLVADSLVAFLEGKEMETET</sequence>
<keyword evidence="4" id="KW-1185">Reference proteome</keyword>
<dbReference type="OrthoDB" id="408373at2759"/>
<dbReference type="PANTHER" id="PTHR43433:SF5">
    <property type="entry name" value="AB HYDROLASE-1 DOMAIN-CONTAINING PROTEIN"/>
    <property type="match status" value="1"/>
</dbReference>
<evidence type="ECO:0000313" key="3">
    <source>
        <dbReference type="EMBL" id="EDR12621.1"/>
    </source>
</evidence>
<dbReference type="InterPro" id="IPR050471">
    <property type="entry name" value="AB_hydrolase"/>
</dbReference>